<feature type="transmembrane region" description="Helical" evidence="6">
    <location>
        <begin position="264"/>
        <end position="282"/>
    </location>
</feature>
<keyword evidence="3 6" id="KW-0812">Transmembrane</keyword>
<feature type="transmembrane region" description="Helical" evidence="6">
    <location>
        <begin position="120"/>
        <end position="144"/>
    </location>
</feature>
<comment type="caution">
    <text evidence="7">The sequence shown here is derived from an EMBL/GenBank/DDBJ whole genome shotgun (WGS) entry which is preliminary data.</text>
</comment>
<dbReference type="InterPro" id="IPR022791">
    <property type="entry name" value="L-PG_synthase/AglD"/>
</dbReference>
<feature type="transmembrane region" description="Helical" evidence="6">
    <location>
        <begin position="308"/>
        <end position="330"/>
    </location>
</feature>
<dbReference type="PANTHER" id="PTHR37693">
    <property type="entry name" value="PHOSPHATIDYLGLYCEROL LYSYLTRANSFERASE"/>
    <property type="match status" value="1"/>
</dbReference>
<dbReference type="GO" id="GO:0046677">
    <property type="term" value="P:response to antibiotic"/>
    <property type="evidence" value="ECO:0007669"/>
    <property type="project" value="UniProtKB-KW"/>
</dbReference>
<comment type="subcellular location">
    <subcellularLocation>
        <location evidence="1 6">Cell membrane</location>
        <topology evidence="1 6">Multi-pass membrane protein</topology>
    </subcellularLocation>
</comment>
<comment type="function">
    <text evidence="6">Catalyzes the transfer of a lysyl group from L-lysyl-tRNA(Lys) to membrane-bound phosphatidylglycerol (PG), which produces lysylphosphatidylglycerol (LPG), a major component of the bacterial membrane with a positive net charge. LPG synthesis contributes to bacterial virulence as it is involved in the resistance mechanism against cationic antimicrobial peptides (CAMP) produces by the host's immune system (defensins, cathelicidins) and by the competing microorganisms.</text>
</comment>
<sequence length="347" mass="39552">MKILKQHQLAINFSLLIILSAGMSYLIYKGSGATNVLSLLASMDRRFLLLAVVFFIMFRLMEGLSFYYLFKSMPMTVSLFNCIKYSMMGYFFSQVTPSGGGGQPAQFYLMKQDGIPLSKAVSVIVPFNLIYHMSFSFFGLLALLSPLRQIILSSQVRVFFYIGLAIQLFLSLVTMLAIKKTSTLSQGLIYLSEKTKHWPLIRRFYQTPERIEASVQTTKANLMTVIKSKRNIVSMLVLQTVMLFFYYGIAYCSYRALGFNNYRLLDIIAIQCLITVATEYMPTPGTAGFAELSMYAIYQKLVPTQVAVSWMLVNRLLMLYLAMGVTLLMIRRRQLNVAELSKQFNNF</sequence>
<dbReference type="RefSeq" id="WP_092086755.1">
    <property type="nucleotide sequence ID" value="NZ_FNEL01000066.1"/>
</dbReference>
<keyword evidence="4 6" id="KW-1133">Transmembrane helix</keyword>
<dbReference type="Proteomes" id="UP000235682">
    <property type="component" value="Unassembled WGS sequence"/>
</dbReference>
<protein>
    <recommendedName>
        <fullName evidence="6">Phosphatidylglycerol lysyltransferase</fullName>
        <ecNumber evidence="6">2.3.2.3</ecNumber>
    </recommendedName>
    <alternativeName>
        <fullName evidence="6">Lysylphosphatidylglycerol synthase</fullName>
    </alternativeName>
</protein>
<dbReference type="PANTHER" id="PTHR37693:SF1">
    <property type="entry name" value="INTEGRAL MEMBRANE PROTEIN"/>
    <property type="match status" value="1"/>
</dbReference>
<feature type="transmembrane region" description="Helical" evidence="6">
    <location>
        <begin position="82"/>
        <end position="100"/>
    </location>
</feature>
<evidence type="ECO:0000256" key="4">
    <source>
        <dbReference type="ARBA" id="ARBA00022989"/>
    </source>
</evidence>
<feature type="transmembrane region" description="Helical" evidence="6">
    <location>
        <begin position="48"/>
        <end position="70"/>
    </location>
</feature>
<feature type="transmembrane region" description="Helical" evidence="6">
    <location>
        <begin position="232"/>
        <end position="252"/>
    </location>
</feature>
<evidence type="ECO:0000256" key="5">
    <source>
        <dbReference type="ARBA" id="ARBA00023136"/>
    </source>
</evidence>
<evidence type="ECO:0000313" key="7">
    <source>
        <dbReference type="EMBL" id="PMC56701.1"/>
    </source>
</evidence>
<dbReference type="GO" id="GO:0006629">
    <property type="term" value="P:lipid metabolic process"/>
    <property type="evidence" value="ECO:0007669"/>
    <property type="project" value="UniProtKB-KW"/>
</dbReference>
<keyword evidence="6" id="KW-0046">Antibiotic resistance</keyword>
<comment type="catalytic activity">
    <reaction evidence="6">
        <text>L-lysyl-tRNA(Lys) + a 1,2-diacyl-sn-glycero-3-phospho-(1'-sn-glycerol) = a 1,2-diacyl-sn-glycero-3-phospho-1'-(3'-O-L-lysyl)-sn-glycerol + tRNA(Lys)</text>
        <dbReference type="Rhea" id="RHEA:10668"/>
        <dbReference type="Rhea" id="RHEA-COMP:9696"/>
        <dbReference type="Rhea" id="RHEA-COMP:9697"/>
        <dbReference type="ChEBI" id="CHEBI:64716"/>
        <dbReference type="ChEBI" id="CHEBI:75792"/>
        <dbReference type="ChEBI" id="CHEBI:78442"/>
        <dbReference type="ChEBI" id="CHEBI:78529"/>
        <dbReference type="EC" id="2.3.2.3"/>
    </reaction>
</comment>
<dbReference type="GO" id="GO:0005886">
    <property type="term" value="C:plasma membrane"/>
    <property type="evidence" value="ECO:0007669"/>
    <property type="project" value="UniProtKB-SubCell"/>
</dbReference>
<dbReference type="EC" id="2.3.2.3" evidence="6"/>
<evidence type="ECO:0000256" key="6">
    <source>
        <dbReference type="RuleBase" id="RU363042"/>
    </source>
</evidence>
<keyword evidence="2" id="KW-1003">Cell membrane</keyword>
<reference evidence="7 8" key="1">
    <citation type="submission" date="2017-09" db="EMBL/GenBank/DDBJ databases">
        <title>Bacterial strain isolated from the female urinary microbiota.</title>
        <authorList>
            <person name="Thomas-White K."/>
            <person name="Kumar N."/>
            <person name="Forster S."/>
            <person name="Putonti C."/>
            <person name="Lawley T."/>
            <person name="Wolfe A.J."/>
        </authorList>
    </citation>
    <scope>NUCLEOTIDE SEQUENCE [LARGE SCALE GENOMIC DNA]</scope>
    <source>
        <strain evidence="7 8">UMB0852</strain>
    </source>
</reference>
<keyword evidence="6" id="KW-0443">Lipid metabolism</keyword>
<keyword evidence="6" id="KW-0808">Transferase</keyword>
<dbReference type="NCBIfam" id="TIGR00374">
    <property type="entry name" value="flippase-like domain"/>
    <property type="match status" value="1"/>
</dbReference>
<evidence type="ECO:0000313" key="8">
    <source>
        <dbReference type="Proteomes" id="UP000235682"/>
    </source>
</evidence>
<feature type="transmembrane region" description="Helical" evidence="6">
    <location>
        <begin position="9"/>
        <end position="28"/>
    </location>
</feature>
<keyword evidence="8" id="KW-1185">Reference proteome</keyword>
<name>A0A1G8P987_9LACT</name>
<comment type="similarity">
    <text evidence="6">Belongs to the LPG synthase family.</text>
</comment>
<dbReference type="AlphaFoldDB" id="A0A1G8P987"/>
<evidence type="ECO:0000256" key="3">
    <source>
        <dbReference type="ARBA" id="ARBA00022692"/>
    </source>
</evidence>
<dbReference type="STRING" id="84521.SAMN04487994_106611"/>
<evidence type="ECO:0000256" key="2">
    <source>
        <dbReference type="ARBA" id="ARBA00022475"/>
    </source>
</evidence>
<gene>
    <name evidence="6" type="primary">mprF</name>
    <name evidence="7" type="ORF">CJ205_08355</name>
</gene>
<accession>A0A1G8P987</accession>
<dbReference type="Pfam" id="PF03706">
    <property type="entry name" value="LPG_synthase_TM"/>
    <property type="match status" value="1"/>
</dbReference>
<dbReference type="EMBL" id="PNHE01000063">
    <property type="protein sequence ID" value="PMC56701.1"/>
    <property type="molecule type" value="Genomic_DNA"/>
</dbReference>
<keyword evidence="5 6" id="KW-0472">Membrane</keyword>
<dbReference type="GO" id="GO:0050071">
    <property type="term" value="F:phosphatidylglycerol lysyltransferase activity"/>
    <property type="evidence" value="ECO:0007669"/>
    <property type="project" value="UniProtKB-EC"/>
</dbReference>
<proteinExistence type="inferred from homology"/>
<evidence type="ECO:0000256" key="1">
    <source>
        <dbReference type="ARBA" id="ARBA00004651"/>
    </source>
</evidence>
<organism evidence="7 8">
    <name type="scientific">Dolosicoccus paucivorans</name>
    <dbReference type="NCBI Taxonomy" id="84521"/>
    <lineage>
        <taxon>Bacteria</taxon>
        <taxon>Bacillati</taxon>
        <taxon>Bacillota</taxon>
        <taxon>Bacilli</taxon>
        <taxon>Lactobacillales</taxon>
        <taxon>Aerococcaceae</taxon>
        <taxon>Dolosicoccus</taxon>
    </lineage>
</organism>
<feature type="transmembrane region" description="Helical" evidence="6">
    <location>
        <begin position="156"/>
        <end position="178"/>
    </location>
</feature>